<evidence type="ECO:0000256" key="1">
    <source>
        <dbReference type="ARBA" id="ARBA00004496"/>
    </source>
</evidence>
<accession>A0A8B7Y1B0</accession>
<feature type="region of interest" description="Disordered" evidence="10">
    <location>
        <begin position="230"/>
        <end position="278"/>
    </location>
</feature>
<dbReference type="InterPro" id="IPR035899">
    <property type="entry name" value="DBL_dom_sf"/>
</dbReference>
<evidence type="ECO:0000259" key="11">
    <source>
        <dbReference type="PROSITE" id="PS50003"/>
    </source>
</evidence>
<feature type="compositionally biased region" description="Low complexity" evidence="10">
    <location>
        <begin position="1983"/>
        <end position="2000"/>
    </location>
</feature>
<feature type="region of interest" description="Disordered" evidence="10">
    <location>
        <begin position="1942"/>
        <end position="2010"/>
    </location>
</feature>
<feature type="compositionally biased region" description="Basic and acidic residues" evidence="10">
    <location>
        <begin position="1800"/>
        <end position="1828"/>
    </location>
</feature>
<dbReference type="CDD" id="cd00160">
    <property type="entry name" value="RhoGEF"/>
    <property type="match status" value="1"/>
</dbReference>
<keyword evidence="7" id="KW-0862">Zinc</keyword>
<proteinExistence type="predicted"/>
<evidence type="ECO:0000313" key="14">
    <source>
        <dbReference type="Proteomes" id="UP000694845"/>
    </source>
</evidence>
<dbReference type="KEGG" id="aplc:110977278"/>
<feature type="compositionally biased region" description="Basic residues" evidence="10">
    <location>
        <begin position="866"/>
        <end position="878"/>
    </location>
</feature>
<dbReference type="SMART" id="SM00325">
    <property type="entry name" value="RhoGEF"/>
    <property type="match status" value="1"/>
</dbReference>
<evidence type="ECO:0000256" key="7">
    <source>
        <dbReference type="ARBA" id="ARBA00022833"/>
    </source>
</evidence>
<feature type="compositionally biased region" description="Basic and acidic residues" evidence="10">
    <location>
        <begin position="786"/>
        <end position="797"/>
    </location>
</feature>
<dbReference type="InterPro" id="IPR001849">
    <property type="entry name" value="PH_domain"/>
</dbReference>
<dbReference type="InterPro" id="IPR041020">
    <property type="entry name" value="PH_16"/>
</dbReference>
<feature type="compositionally biased region" description="Low complexity" evidence="10">
    <location>
        <begin position="1888"/>
        <end position="1901"/>
    </location>
</feature>
<dbReference type="SMART" id="SM00233">
    <property type="entry name" value="PH"/>
    <property type="match status" value="1"/>
</dbReference>
<feature type="region of interest" description="Disordered" evidence="10">
    <location>
        <begin position="840"/>
        <end position="895"/>
    </location>
</feature>
<dbReference type="InterPro" id="IPR011993">
    <property type="entry name" value="PH-like_dom_sf"/>
</dbReference>
<dbReference type="CDD" id="cd20815">
    <property type="entry name" value="C1_p190RhoGEF-like"/>
    <property type="match status" value="1"/>
</dbReference>
<feature type="compositionally biased region" description="Polar residues" evidence="10">
    <location>
        <begin position="972"/>
        <end position="987"/>
    </location>
</feature>
<dbReference type="InterPro" id="IPR051632">
    <property type="entry name" value="Rho_GEF"/>
</dbReference>
<dbReference type="Pfam" id="PF00130">
    <property type="entry name" value="C1_1"/>
    <property type="match status" value="1"/>
</dbReference>
<dbReference type="GO" id="GO:0035023">
    <property type="term" value="P:regulation of Rho protein signal transduction"/>
    <property type="evidence" value="ECO:0007669"/>
    <property type="project" value="TreeGrafter"/>
</dbReference>
<dbReference type="GO" id="GO:0008270">
    <property type="term" value="F:zinc ion binding"/>
    <property type="evidence" value="ECO:0007669"/>
    <property type="project" value="UniProtKB-KW"/>
</dbReference>
<evidence type="ECO:0000256" key="5">
    <source>
        <dbReference type="ARBA" id="ARBA00022723"/>
    </source>
</evidence>
<feature type="region of interest" description="Disordered" evidence="10">
    <location>
        <begin position="1643"/>
        <end position="1706"/>
    </location>
</feature>
<dbReference type="PROSITE" id="PS50003">
    <property type="entry name" value="PH_DOMAIN"/>
    <property type="match status" value="1"/>
</dbReference>
<feature type="region of interest" description="Disordered" evidence="10">
    <location>
        <begin position="684"/>
        <end position="808"/>
    </location>
</feature>
<dbReference type="InterPro" id="IPR046349">
    <property type="entry name" value="C1-like_sf"/>
</dbReference>
<feature type="compositionally biased region" description="Acidic residues" evidence="10">
    <location>
        <begin position="460"/>
        <end position="476"/>
    </location>
</feature>
<dbReference type="SMART" id="SM00109">
    <property type="entry name" value="C1"/>
    <property type="match status" value="1"/>
</dbReference>
<evidence type="ECO:0000256" key="8">
    <source>
        <dbReference type="ARBA" id="ARBA00023054"/>
    </source>
</evidence>
<keyword evidence="5" id="KW-0479">Metal-binding</keyword>
<feature type="region of interest" description="Disordered" evidence="10">
    <location>
        <begin position="1060"/>
        <end position="1079"/>
    </location>
</feature>
<keyword evidence="4" id="KW-0344">Guanine-nucleotide releasing factor</keyword>
<feature type="compositionally biased region" description="Polar residues" evidence="10">
    <location>
        <begin position="236"/>
        <end position="254"/>
    </location>
</feature>
<feature type="compositionally biased region" description="Polar residues" evidence="10">
    <location>
        <begin position="848"/>
        <end position="861"/>
    </location>
</feature>
<keyword evidence="3" id="KW-0597">Phosphoprotein</keyword>
<dbReference type="SUPFAM" id="SSF50729">
    <property type="entry name" value="PH domain-like"/>
    <property type="match status" value="1"/>
</dbReference>
<dbReference type="OrthoDB" id="28045at2759"/>
<dbReference type="SUPFAM" id="SSF48065">
    <property type="entry name" value="DBL homology domain (DH-domain)"/>
    <property type="match status" value="1"/>
</dbReference>
<evidence type="ECO:0000256" key="4">
    <source>
        <dbReference type="ARBA" id="ARBA00022658"/>
    </source>
</evidence>
<feature type="compositionally biased region" description="Polar residues" evidence="10">
    <location>
        <begin position="1654"/>
        <end position="1667"/>
    </location>
</feature>
<dbReference type="Gene3D" id="1.20.900.10">
    <property type="entry name" value="Dbl homology (DH) domain"/>
    <property type="match status" value="1"/>
</dbReference>
<dbReference type="OMA" id="EMYEIVC"/>
<feature type="compositionally biased region" description="Polar residues" evidence="10">
    <location>
        <begin position="1687"/>
        <end position="1702"/>
    </location>
</feature>
<dbReference type="GO" id="GO:0005085">
    <property type="term" value="F:guanyl-nucleotide exchange factor activity"/>
    <property type="evidence" value="ECO:0007669"/>
    <property type="project" value="UniProtKB-KW"/>
</dbReference>
<dbReference type="InterPro" id="IPR000219">
    <property type="entry name" value="DH_dom"/>
</dbReference>
<evidence type="ECO:0000256" key="3">
    <source>
        <dbReference type="ARBA" id="ARBA00022553"/>
    </source>
</evidence>
<reference evidence="15" key="1">
    <citation type="submission" date="2025-08" db="UniProtKB">
        <authorList>
            <consortium name="RefSeq"/>
        </authorList>
    </citation>
    <scope>IDENTIFICATION</scope>
</reference>
<dbReference type="GO" id="GO:0005737">
    <property type="term" value="C:cytoplasm"/>
    <property type="evidence" value="ECO:0007669"/>
    <property type="project" value="UniProtKB-SubCell"/>
</dbReference>
<feature type="coiled-coil region" evidence="9">
    <location>
        <begin position="1488"/>
        <end position="1533"/>
    </location>
</feature>
<feature type="domain" description="DH" evidence="12">
    <location>
        <begin position="1133"/>
        <end position="1325"/>
    </location>
</feature>
<feature type="compositionally biased region" description="Basic and acidic residues" evidence="10">
    <location>
        <begin position="1668"/>
        <end position="1686"/>
    </location>
</feature>
<dbReference type="Proteomes" id="UP000694845">
    <property type="component" value="Unplaced"/>
</dbReference>
<feature type="compositionally biased region" description="Polar residues" evidence="10">
    <location>
        <begin position="644"/>
        <end position="653"/>
    </location>
</feature>
<evidence type="ECO:0000256" key="10">
    <source>
        <dbReference type="SAM" id="MobiDB-lite"/>
    </source>
</evidence>
<feature type="compositionally biased region" description="Low complexity" evidence="10">
    <location>
        <begin position="1069"/>
        <end position="1079"/>
    </location>
</feature>
<feature type="region of interest" description="Disordered" evidence="10">
    <location>
        <begin position="1854"/>
        <end position="1928"/>
    </location>
</feature>
<dbReference type="PANTHER" id="PTHR13944">
    <property type="entry name" value="AGAP007712-PA"/>
    <property type="match status" value="1"/>
</dbReference>
<feature type="compositionally biased region" description="Low complexity" evidence="10">
    <location>
        <begin position="263"/>
        <end position="276"/>
    </location>
</feature>
<dbReference type="PROSITE" id="PS50010">
    <property type="entry name" value="DH_2"/>
    <property type="match status" value="1"/>
</dbReference>
<sequence>MRNKGDNCQMAFSPKESPIYGGSQMVVVFSETGDLPSEDAEIFLVFQGTKSRHVTVARRLDHSSVKAIIPGHDCFESVHLSCYSSLDGAVELLSEGAFSYIQDSTYFLAHYLASSVCDLTALQNPSSIKSDRFNLWEEDMSTLDERLTAAFEHQDLSPSWRLVEDPSRLDQDPPPRETLLHFATRFNLPQFAEYLLDKPGSDVALRIPNQNGELAVTLARSHGLNDLADRMDEHSFSGSSHHPTDLSRVQSKSVTVKRHDIGTATITSSTSEASRSLEGDIQMLRDLVSFMGEEAESPPARSTGDPPSPDCFTVGSLPARLPSEMLSSRAPSQQSSQQYFSAADDDLNDRGDDEEDEDEDDEEETRRPDDIPEEPVLEESMAHLHLLNTKVQRLRASNKEYLTTEDARRESLSRFSSSCPVLADDNEKIHIPRIVLTPPPYMHILDIPMREQATERYLPSDEEAEQEEEEEEEGEEQQVPSTHPPSDSPLLANDESSSFQEEFTEDVPGIEEGPPSAQERPASQPVEIHLNDVSVSDSSRTEVAAPGQVSPSRLEGSSSPDESSEDLLEPEEKVRRHSWGPDPNDEVISPSQESQVLEGLPLALAPRSKSMGNLDVNSEEEFHDAKDILTPKSSKASVELSPDQGPSATSSPIDSRDPEVQTESADVIVDEKLDLSSSELDVTAILPPDNAPTLPTQAEIDAVPRRKKKEDGLSQNRPRQANSMFVTPRTEDYEGEPVGEELPLTPEEPELPNSPQSAPPIVMLTLTSPKSRHPIQSVVETDSDSDNSRDSDVDDAQRQQLTAAKQRKARLSLTEFLSDPRNFQDDQVQKVEQQQLQQQQQQLQQEQLPQSRVSALASSEMESSKMIRRFSFLKKTKNKKEDKDKREKDKEKRKHQFVGVSFSNSTKCDYCEKSLANRDSLQCSVCFVNVHNNSCKDHVQGCAKLTKHHKQVSKSVSSLSRDRLSTIIPSRPGSTRESGVAHTQSLREPTKMRPASSGPQCNGRGDFSVTYSCLLILSNLTVLSCDHTHLPCAHLDTSTDTGRWHWHRVAVKLGVKTIEESEEIEESTDSTSKPSSLSNNNISMSMESLDEVSAVTLEFDEDEDLVSRGTEPESWSVTAEKKVLKKMSHKEIKRQDVIFEFIKTEKHHMRTLKIMQKIFSFGMQNELKMDQTIINKVFPSLEELVQIAVQFNEALQAKQRTGQPVETIGDVLVNQFDKENGKRMMEAYAFLCSRQIEAVALYKELYKTDRKFQAFIKKCSTNALCRRWSIPECILSVTNRLTKYHLLIGAIIKPSKGTKVDKSEIPNLQKALQLIKNICQDVNVQVKEYERHQRLMEIYNKLEARSTGILKSGKKFKKSDLLSSNRKLRHEGELKWKSARGRLTEVVAVVLSDVIIFLQENNQKYTFASQDNKPPVINLYKLMVRDVAIDKCSMYLISPNKIAPEMYEVNCDTPEKRKRWKEILEQAIHDCPDEDEGVGEDAETDEEKRAAEARAAKIKKLLEQMQEKDNQLNEIMEEKAKLVEELKDTLSKDDALGTLKSSVIVDSDAQMQEAKQILLAAIAEAHRLTTAVYSAGVGLTRSASSAGERESGLFQAPALPKRAETFGGFDKQQGAVAKKRFVASTRETDNRSYSFPDLAKAEGKLTDESDSHHPAQQGSDPNLLSDSYQDRLHMHGKEPGSQDRFSDNSSRLTVDSFSSTSEDIPEGMLKDDKTAVTPDHVVSVNHLLKHLNSLLSITSKKETAYESMRSQLLEANKRIESLGGVVPKPRAKAYSMGTQGLASLPKRGDKGRSSSTTSDKNLDSKDGKGRTPDTKDRSKRESVGEGKPYEPPFSGVKASDQSLRRIAFGDISYNENSTHAGHGAQAESPKSIMKHRGMSDSRAPSEPPSSFLSSSSSLSPEKTVGGRRRDAVPEHLLSATNELQGSSGLVQQQLPLKLSSLASIQPSSSSSNKPQQMIPTKLSSLASSAKSSSPAMTRNGNRMSTGSSKSNQGSSKMNNKQGKEQNIIFF</sequence>
<protein>
    <submittedName>
        <fullName evidence="15">A-kinase anchor protein 13-like</fullName>
    </submittedName>
</protein>
<keyword evidence="6" id="KW-0863">Zinc-finger</keyword>
<dbReference type="RefSeq" id="XP_022086949.1">
    <property type="nucleotide sequence ID" value="XM_022231257.1"/>
</dbReference>
<feature type="compositionally biased region" description="Low complexity" evidence="10">
    <location>
        <begin position="1961"/>
        <end position="1973"/>
    </location>
</feature>
<dbReference type="PROSITE" id="PS50081">
    <property type="entry name" value="ZF_DAG_PE_2"/>
    <property type="match status" value="1"/>
</dbReference>
<evidence type="ECO:0000256" key="2">
    <source>
        <dbReference type="ARBA" id="ARBA00022490"/>
    </source>
</evidence>
<feature type="region of interest" description="Disordered" evidence="10">
    <location>
        <begin position="1776"/>
        <end position="1841"/>
    </location>
</feature>
<feature type="region of interest" description="Disordered" evidence="10">
    <location>
        <begin position="293"/>
        <end position="375"/>
    </location>
</feature>
<dbReference type="Gene3D" id="3.30.60.20">
    <property type="match status" value="1"/>
</dbReference>
<dbReference type="GeneID" id="110977278"/>
<comment type="subcellular location">
    <subcellularLocation>
        <location evidence="1">Cytoplasm</location>
    </subcellularLocation>
</comment>
<feature type="domain" description="PH" evidence="11">
    <location>
        <begin position="1367"/>
        <end position="1469"/>
    </location>
</feature>
<feature type="compositionally biased region" description="Low complexity" evidence="10">
    <location>
        <begin position="1942"/>
        <end position="1951"/>
    </location>
</feature>
<evidence type="ECO:0000259" key="12">
    <source>
        <dbReference type="PROSITE" id="PS50010"/>
    </source>
</evidence>
<feature type="domain" description="Phorbol-ester/DAG-type" evidence="13">
    <location>
        <begin position="894"/>
        <end position="942"/>
    </location>
</feature>
<dbReference type="Pfam" id="PF00621">
    <property type="entry name" value="RhoGEF"/>
    <property type="match status" value="1"/>
</dbReference>
<keyword evidence="14" id="KW-1185">Reference proteome</keyword>
<name>A0A8B7Y1B0_ACAPL</name>
<feature type="region of interest" description="Disordered" evidence="10">
    <location>
        <begin position="966"/>
        <end position="999"/>
    </location>
</feature>
<dbReference type="PANTHER" id="PTHR13944:SF21">
    <property type="entry name" value="CYSTS, ISOFORM C"/>
    <property type="match status" value="1"/>
</dbReference>
<feature type="region of interest" description="Disordered" evidence="10">
    <location>
        <begin position="457"/>
        <end position="665"/>
    </location>
</feature>
<evidence type="ECO:0000313" key="15">
    <source>
        <dbReference type="RefSeq" id="XP_022086949.1"/>
    </source>
</evidence>
<evidence type="ECO:0000256" key="6">
    <source>
        <dbReference type="ARBA" id="ARBA00022771"/>
    </source>
</evidence>
<feature type="compositionally biased region" description="Acidic residues" evidence="10">
    <location>
        <begin position="343"/>
        <end position="363"/>
    </location>
</feature>
<keyword evidence="8 9" id="KW-0175">Coiled coil</keyword>
<dbReference type="SUPFAM" id="SSF57889">
    <property type="entry name" value="Cysteine-rich domain"/>
    <property type="match status" value="1"/>
</dbReference>
<dbReference type="Gene3D" id="2.30.29.30">
    <property type="entry name" value="Pleckstrin-homology domain (PH domain)/Phosphotyrosine-binding domain (PTB)"/>
    <property type="match status" value="1"/>
</dbReference>
<feature type="compositionally biased region" description="Basic and acidic residues" evidence="10">
    <location>
        <begin position="1643"/>
        <end position="1653"/>
    </location>
</feature>
<organism evidence="14 15">
    <name type="scientific">Acanthaster planci</name>
    <name type="common">Crown-of-thorns starfish</name>
    <dbReference type="NCBI Taxonomy" id="133434"/>
    <lineage>
        <taxon>Eukaryota</taxon>
        <taxon>Metazoa</taxon>
        <taxon>Echinodermata</taxon>
        <taxon>Eleutherozoa</taxon>
        <taxon>Asterozoa</taxon>
        <taxon>Asteroidea</taxon>
        <taxon>Valvatacea</taxon>
        <taxon>Valvatida</taxon>
        <taxon>Acanthasteridae</taxon>
        <taxon>Acanthaster</taxon>
    </lineage>
</organism>
<evidence type="ECO:0000256" key="9">
    <source>
        <dbReference type="SAM" id="Coils"/>
    </source>
</evidence>
<gene>
    <name evidence="15" type="primary">LOC110977278</name>
</gene>
<dbReference type="Pfam" id="PF17838">
    <property type="entry name" value="PH_16"/>
    <property type="match status" value="1"/>
</dbReference>
<feature type="compositionally biased region" description="Polar residues" evidence="10">
    <location>
        <begin position="713"/>
        <end position="725"/>
    </location>
</feature>
<dbReference type="InterPro" id="IPR002219">
    <property type="entry name" value="PKC_DAG/PE"/>
</dbReference>
<keyword evidence="2" id="KW-0963">Cytoplasm</keyword>
<feature type="compositionally biased region" description="Basic and acidic residues" evidence="10">
    <location>
        <begin position="879"/>
        <end position="890"/>
    </location>
</feature>
<evidence type="ECO:0000259" key="13">
    <source>
        <dbReference type="PROSITE" id="PS50081"/>
    </source>
</evidence>